<gene>
    <name evidence="1" type="ORF">FHX59_002014</name>
</gene>
<dbReference type="EMBL" id="JACHVZ010000005">
    <property type="protein sequence ID" value="MBB2927594.1"/>
    <property type="molecule type" value="Genomic_DNA"/>
</dbReference>
<accession>A0ABR6FJI7</accession>
<name>A0ABR6FJI7_9BURK</name>
<protein>
    <submittedName>
        <fullName evidence="1">Uncharacterized protein</fullName>
    </submittedName>
</protein>
<reference evidence="1 2" key="1">
    <citation type="submission" date="2020-08" db="EMBL/GenBank/DDBJ databases">
        <title>Genomic Encyclopedia of Type Strains, Phase IV (KMG-V): Genome sequencing to study the core and pangenomes of soil and plant-associated prokaryotes.</title>
        <authorList>
            <person name="Whitman W."/>
        </authorList>
    </citation>
    <scope>NUCLEOTIDE SEQUENCE [LARGE SCALE GENOMIC DNA]</scope>
    <source>
        <strain evidence="1 2">SRMrh-85</strain>
    </source>
</reference>
<comment type="caution">
    <text evidence="1">The sequence shown here is derived from an EMBL/GenBank/DDBJ whole genome shotgun (WGS) entry which is preliminary data.</text>
</comment>
<organism evidence="1 2">
    <name type="scientific">Paraburkholderia silvatlantica</name>
    <dbReference type="NCBI Taxonomy" id="321895"/>
    <lineage>
        <taxon>Bacteria</taxon>
        <taxon>Pseudomonadati</taxon>
        <taxon>Pseudomonadota</taxon>
        <taxon>Betaproteobacteria</taxon>
        <taxon>Burkholderiales</taxon>
        <taxon>Burkholderiaceae</taxon>
        <taxon>Paraburkholderia</taxon>
    </lineage>
</organism>
<proteinExistence type="predicted"/>
<evidence type="ECO:0000313" key="2">
    <source>
        <dbReference type="Proteomes" id="UP000533533"/>
    </source>
</evidence>
<sequence>MIDFMAADSVQACIMRIVEGTHGSMDMHMIVQPRRADGPAARAAIDTSGAATVHAAGGPLMLRADVPLRVHAQALEAAFTGRPRERLVFTLSQGEGAGVDPASAVTALHDTQRH</sequence>
<keyword evidence="2" id="KW-1185">Reference proteome</keyword>
<dbReference type="Proteomes" id="UP000533533">
    <property type="component" value="Unassembled WGS sequence"/>
</dbReference>
<evidence type="ECO:0000313" key="1">
    <source>
        <dbReference type="EMBL" id="MBB2927594.1"/>
    </source>
</evidence>
<dbReference type="RefSeq" id="WP_110383768.1">
    <property type="nucleotide sequence ID" value="NZ_JACHVZ010000005.1"/>
</dbReference>